<evidence type="ECO:0000256" key="1">
    <source>
        <dbReference type="SAM" id="Phobius"/>
    </source>
</evidence>
<dbReference type="KEGG" id="vg:25392219"/>
<dbReference type="EMBL" id="KT159937">
    <property type="protein sequence ID" value="AKR04176.1"/>
    <property type="molecule type" value="Genomic_DNA"/>
</dbReference>
<name>A0A0H4XWI6_9POXV</name>
<keyword evidence="1" id="KW-0812">Transmembrane</keyword>
<keyword evidence="1" id="KW-1133">Transmembrane helix</keyword>
<dbReference type="Proteomes" id="UP000105007">
    <property type="component" value="Segment"/>
</dbReference>
<proteinExistence type="predicted"/>
<organism evidence="2 3">
    <name type="scientific">Salmon gill poxvirus</name>
    <dbReference type="NCBI Taxonomy" id="1680908"/>
    <lineage>
        <taxon>Viruses</taxon>
        <taxon>Varidnaviria</taxon>
        <taxon>Bamfordvirae</taxon>
        <taxon>Nucleocytoviricota</taxon>
        <taxon>Pokkesviricetes</taxon>
        <taxon>Chitovirales</taxon>
        <taxon>Poxviridae</taxon>
        <taxon>Chordopoxvirinae</taxon>
        <taxon>Salmonpoxvirus</taxon>
        <taxon>Salmonpoxvirus gillpox</taxon>
        <taxon>Salmon gillpox virus</taxon>
    </lineage>
</organism>
<feature type="transmembrane region" description="Helical" evidence="1">
    <location>
        <begin position="222"/>
        <end position="242"/>
    </location>
</feature>
<protein>
    <submittedName>
        <fullName evidence="2">Uncharacterized protein</fullName>
    </submittedName>
</protein>
<accession>A0A0H4XWI6</accession>
<evidence type="ECO:0000313" key="2">
    <source>
        <dbReference type="EMBL" id="AKR04176.1"/>
    </source>
</evidence>
<evidence type="ECO:0000313" key="3">
    <source>
        <dbReference type="Proteomes" id="UP000105007"/>
    </source>
</evidence>
<gene>
    <name evidence="2" type="ORF">SGPV052</name>
</gene>
<reference evidence="2 3" key="1">
    <citation type="journal article" date="2015" name="J. Virol.">
        <title>Salmon gill poxvirus, the deepest representative of the Chordopoxvirinae.</title>
        <authorList>
            <person name="Gjessing M.C."/>
            <person name="Yutin N."/>
            <person name="Tengs T."/>
            <person name="Senkevich T."/>
            <person name="Koonin E.V."/>
            <person name="Ronning H.P."/>
            <person name="Alarson M."/>
            <person name="Ylving S."/>
            <person name="Lie K.-I."/>
            <person name="Saure B."/>
            <person name="Tran L."/>
            <person name="Moss B."/>
            <person name="Dale O.B."/>
        </authorList>
    </citation>
    <scope>NUCLEOTIDE SEQUENCE [LARGE SCALE GENOMIC DNA]</scope>
    <source>
        <strain evidence="2">2012-04-F277-L3G</strain>
    </source>
</reference>
<sequence>MTNVYVLIGKAPWVISQGTVKMFRTEQKDLLQYNPDSDTILKLFPFFSKDSVFPYNSSGIPDVNFSWELGNILNENIKGGTIIIDISTTMPVSPKLSTYPWNIVLNGLKKVSETQENWNLSGILIFDNDIINYPNLKPLCNTMIQDFTKLYPGTKTQNLNISVFSNSGTESTVKEDGMTLFRMNRLPGNPYYTTELISDFTKYFKLIHNVDKIKNSPMFDNFLIGSVAGISTFLFFLLLFFVGMGCKLAFNK</sequence>
<dbReference type="GeneID" id="25392219"/>
<keyword evidence="3" id="KW-1185">Reference proteome</keyword>
<keyword evidence="1" id="KW-0472">Membrane</keyword>
<dbReference type="RefSeq" id="YP_009162424.1">
    <property type="nucleotide sequence ID" value="NC_027707.1"/>
</dbReference>